<reference evidence="5 6" key="1">
    <citation type="submission" date="2024-02" db="EMBL/GenBank/DDBJ databases">
        <authorList>
            <person name="Daric V."/>
            <person name="Darras S."/>
        </authorList>
    </citation>
    <scope>NUCLEOTIDE SEQUENCE [LARGE SCALE GENOMIC DNA]</scope>
</reference>
<evidence type="ECO:0000256" key="3">
    <source>
        <dbReference type="SAM" id="MobiDB-lite"/>
    </source>
</evidence>
<feature type="region of interest" description="Disordered" evidence="3">
    <location>
        <begin position="425"/>
        <end position="455"/>
    </location>
</feature>
<dbReference type="InterPro" id="IPR052281">
    <property type="entry name" value="GAREM"/>
</dbReference>
<keyword evidence="6" id="KW-1185">Reference proteome</keyword>
<accession>A0ABP0F0X8</accession>
<feature type="compositionally biased region" description="Polar residues" evidence="3">
    <location>
        <begin position="344"/>
        <end position="353"/>
    </location>
</feature>
<dbReference type="EMBL" id="CAWYQH010000001">
    <property type="protein sequence ID" value="CAK8672079.1"/>
    <property type="molecule type" value="Genomic_DNA"/>
</dbReference>
<name>A0ABP0F0X8_CLALP</name>
<protein>
    <recommendedName>
        <fullName evidence="4">CABIT domain-containing protein</fullName>
    </recommendedName>
</protein>
<organism evidence="5 6">
    <name type="scientific">Clavelina lepadiformis</name>
    <name type="common">Light-bulb sea squirt</name>
    <name type="synonym">Ascidia lepadiformis</name>
    <dbReference type="NCBI Taxonomy" id="159417"/>
    <lineage>
        <taxon>Eukaryota</taxon>
        <taxon>Metazoa</taxon>
        <taxon>Chordata</taxon>
        <taxon>Tunicata</taxon>
        <taxon>Ascidiacea</taxon>
        <taxon>Aplousobranchia</taxon>
        <taxon>Clavelinidae</taxon>
        <taxon>Clavelina</taxon>
    </lineage>
</organism>
<evidence type="ECO:0000259" key="4">
    <source>
        <dbReference type="Pfam" id="PF12736"/>
    </source>
</evidence>
<evidence type="ECO:0000256" key="1">
    <source>
        <dbReference type="ARBA" id="ARBA00006392"/>
    </source>
</evidence>
<evidence type="ECO:0000256" key="2">
    <source>
        <dbReference type="ARBA" id="ARBA00022553"/>
    </source>
</evidence>
<dbReference type="InterPro" id="IPR025946">
    <property type="entry name" value="CABIT_dom"/>
</dbReference>
<gene>
    <name evidence="5" type="ORF">CVLEPA_LOCUS1075</name>
</gene>
<feature type="region of interest" description="Disordered" evidence="3">
    <location>
        <begin position="282"/>
        <end position="411"/>
    </location>
</feature>
<feature type="compositionally biased region" description="Polar residues" evidence="3">
    <location>
        <begin position="428"/>
        <end position="446"/>
    </location>
</feature>
<feature type="compositionally biased region" description="Pro residues" evidence="3">
    <location>
        <begin position="379"/>
        <end position="390"/>
    </location>
</feature>
<proteinExistence type="inferred from homology"/>
<sequence length="714" mass="78796">MQEVADAFPPKVYVQEPITVTVLSNTTDETSGKLKTVDLRKGDELTLVNRMELQANTVPPTKPASRLISKVRMKSHQSFLVVHSTRLNESLSLPVFIQGRFATQPPLMVTVMESRGVLTLQQIMEKVNLPVTVTVAANSTRSVKDEFVLRVGMHLKLVSLEEHIFVAGILPHQKIIEVSAESDTYFLPCALMNTEVKDKLKNQYYAYVKSAAMTTKLQNNPSNVEDYYQSVRFHQSLNKYPTKPTHLNANANLRSLRVPSPAIRRKYPANFSSGVSAIHLLTPQPADSENGGERSTRVKSAHSKSLRRRLPTPGESLVPGNPDTPPLPPRNVQMSLNMLEPLPGSNNGMNDPSNAGAPPIPPKARLSPGAARTALENMTPPPPLRNPPSLPRGRPHSSYYPATSLDDFSPSNISACEEENIWAEFNPPSENNSVTDQPDSNHQVESSDFPGAFADFSEAPTSAYENVSLSCNVEQGDTSNDSPCFSLISASEESQNTEERTEDIYTLATETELTYENLTPNPTFSAEEECDEQQEIVNNLTNHVQSAIESDAIALETVESAVSPVDEASEADEVNDRVTSSNNSVAHEAQDNGLPEEMANQICSGDEEAIVHTTQFSTTLEKKQYVTPPIEWTPADDVSTFTVEEVANSFRYIGLSEDVVTSFYNERIDGAMLLDLTDDILENDMGLSKLYRLKISRFISGWRPKLWKSNPAFV</sequence>
<feature type="domain" description="CABIT" evidence="4">
    <location>
        <begin position="1"/>
        <end position="168"/>
    </location>
</feature>
<comment type="similarity">
    <text evidence="1">Belongs to the GAREM family.</text>
</comment>
<dbReference type="Pfam" id="PF12736">
    <property type="entry name" value="CABIT"/>
    <property type="match status" value="1"/>
</dbReference>
<evidence type="ECO:0000313" key="6">
    <source>
        <dbReference type="Proteomes" id="UP001642483"/>
    </source>
</evidence>
<dbReference type="InterPro" id="IPR013761">
    <property type="entry name" value="SAM/pointed_sf"/>
</dbReference>
<dbReference type="SUPFAM" id="SSF47769">
    <property type="entry name" value="SAM/Pointed domain"/>
    <property type="match status" value="1"/>
</dbReference>
<feature type="region of interest" description="Disordered" evidence="3">
    <location>
        <begin position="565"/>
        <end position="591"/>
    </location>
</feature>
<dbReference type="Proteomes" id="UP001642483">
    <property type="component" value="Unassembled WGS sequence"/>
</dbReference>
<dbReference type="PANTHER" id="PTHR14454:SF12">
    <property type="entry name" value="GRB2-ASSOCIATED AND REGULATOR OF MAPK PROTEIN 2-LIKE"/>
    <property type="match status" value="1"/>
</dbReference>
<feature type="compositionally biased region" description="Basic residues" evidence="3">
    <location>
        <begin position="297"/>
        <end position="310"/>
    </location>
</feature>
<dbReference type="Gene3D" id="1.10.150.50">
    <property type="entry name" value="Transcription Factor, Ets-1"/>
    <property type="match status" value="1"/>
</dbReference>
<comment type="caution">
    <text evidence="5">The sequence shown here is derived from an EMBL/GenBank/DDBJ whole genome shotgun (WGS) entry which is preliminary data.</text>
</comment>
<evidence type="ECO:0000313" key="5">
    <source>
        <dbReference type="EMBL" id="CAK8672079.1"/>
    </source>
</evidence>
<dbReference type="PANTHER" id="PTHR14454">
    <property type="entry name" value="GRB2-ASSOCIATED AND REGULATOR OF MAPK PROTEIN FAMILY MEMBER"/>
    <property type="match status" value="1"/>
</dbReference>
<keyword evidence="2" id="KW-0597">Phosphoprotein</keyword>